<dbReference type="EMBL" id="QVLS01000005">
    <property type="protein sequence ID" value="RFP79306.1"/>
    <property type="molecule type" value="Genomic_DNA"/>
</dbReference>
<accession>A0A372EKD9</accession>
<name>A0A372EKD9_9BURK</name>
<sequence>MSPSLLGLVLSLLATTALAAPDPQCAEYDTLRAQRDKALQAKNLQQYCGALSGLIRLMPATPPAPARLQCEAKATGMKAETWLGVRPDVIANMKSTWDGQCR</sequence>
<proteinExistence type="predicted"/>
<dbReference type="AlphaFoldDB" id="A0A372EKD9"/>
<gene>
    <name evidence="2" type="ORF">DY262_10040</name>
</gene>
<reference evidence="2 3" key="1">
    <citation type="submission" date="2018-08" db="EMBL/GenBank/DDBJ databases">
        <title>Hydrogenophaga sp. LA-38 isolated from sludge.</title>
        <authorList>
            <person name="Im W.-T."/>
        </authorList>
    </citation>
    <scope>NUCLEOTIDE SEQUENCE [LARGE SCALE GENOMIC DNA]</scope>
    <source>
        <strain evidence="2 3">LA-38</strain>
    </source>
</reference>
<dbReference type="Proteomes" id="UP000261931">
    <property type="component" value="Unassembled WGS sequence"/>
</dbReference>
<organism evidence="2 3">
    <name type="scientific">Hydrogenophaga borbori</name>
    <dbReference type="NCBI Taxonomy" id="2294117"/>
    <lineage>
        <taxon>Bacteria</taxon>
        <taxon>Pseudomonadati</taxon>
        <taxon>Pseudomonadota</taxon>
        <taxon>Betaproteobacteria</taxon>
        <taxon>Burkholderiales</taxon>
        <taxon>Comamonadaceae</taxon>
        <taxon>Hydrogenophaga</taxon>
    </lineage>
</organism>
<evidence type="ECO:0000313" key="2">
    <source>
        <dbReference type="EMBL" id="RFP79306.1"/>
    </source>
</evidence>
<keyword evidence="3" id="KW-1185">Reference proteome</keyword>
<evidence type="ECO:0000256" key="1">
    <source>
        <dbReference type="SAM" id="SignalP"/>
    </source>
</evidence>
<feature type="signal peptide" evidence="1">
    <location>
        <begin position="1"/>
        <end position="19"/>
    </location>
</feature>
<dbReference type="RefSeq" id="WP_116958733.1">
    <property type="nucleotide sequence ID" value="NZ_QVLS01000005.1"/>
</dbReference>
<evidence type="ECO:0000313" key="3">
    <source>
        <dbReference type="Proteomes" id="UP000261931"/>
    </source>
</evidence>
<keyword evidence="1" id="KW-0732">Signal</keyword>
<feature type="chain" id="PRO_5017035601" evidence="1">
    <location>
        <begin position="20"/>
        <end position="102"/>
    </location>
</feature>
<comment type="caution">
    <text evidence="2">The sequence shown here is derived from an EMBL/GenBank/DDBJ whole genome shotgun (WGS) entry which is preliminary data.</text>
</comment>
<protein>
    <submittedName>
        <fullName evidence="2">Uncharacterized protein</fullName>
    </submittedName>
</protein>